<name>A0A9W6K5A9_9PSED</name>
<reference evidence="1" key="2">
    <citation type="submission" date="2023-01" db="EMBL/GenBank/DDBJ databases">
        <authorList>
            <person name="Sun Q."/>
            <person name="Evtushenko L."/>
        </authorList>
    </citation>
    <scope>NUCLEOTIDE SEQUENCE</scope>
    <source>
        <strain evidence="1">VKM B-2935</strain>
    </source>
</reference>
<protein>
    <submittedName>
        <fullName evidence="1">Uncharacterized protein</fullName>
    </submittedName>
</protein>
<evidence type="ECO:0000313" key="2">
    <source>
        <dbReference type="Proteomes" id="UP001143328"/>
    </source>
</evidence>
<evidence type="ECO:0000313" key="1">
    <source>
        <dbReference type="EMBL" id="GLK88518.1"/>
    </source>
</evidence>
<organism evidence="1 2">
    <name type="scientific">Pseudomonas turukhanskensis</name>
    <dbReference type="NCBI Taxonomy" id="1806536"/>
    <lineage>
        <taxon>Bacteria</taxon>
        <taxon>Pseudomonadati</taxon>
        <taxon>Pseudomonadota</taxon>
        <taxon>Gammaproteobacteria</taxon>
        <taxon>Pseudomonadales</taxon>
        <taxon>Pseudomonadaceae</taxon>
        <taxon>Pseudomonas</taxon>
    </lineage>
</organism>
<sequence length="151" mass="16848">MNPLVTNEVLGVLALQATLACMPDRTIELSNSMLILPLIFNKRTRSILKNKNVMYISSRDLVLSFPKDFSAVSNHFLDFSCISVNTVLLACEMGVAKFDERTLSLVSEVFTSTNQKSIGQLGAEIYLAAPRLAKILEENSTELYQNFRIVL</sequence>
<comment type="caution">
    <text evidence="1">The sequence shown here is derived from an EMBL/GenBank/DDBJ whole genome shotgun (WGS) entry which is preliminary data.</text>
</comment>
<dbReference type="AlphaFoldDB" id="A0A9W6K5A9"/>
<proteinExistence type="predicted"/>
<dbReference type="Proteomes" id="UP001143328">
    <property type="component" value="Unassembled WGS sequence"/>
</dbReference>
<dbReference type="RefSeq" id="WP_271194727.1">
    <property type="nucleotide sequence ID" value="NZ_BSFN01000003.1"/>
</dbReference>
<gene>
    <name evidence="1" type="ORF">GCM10017655_15800</name>
</gene>
<keyword evidence="2" id="KW-1185">Reference proteome</keyword>
<dbReference type="EMBL" id="BSFN01000003">
    <property type="protein sequence ID" value="GLK88518.1"/>
    <property type="molecule type" value="Genomic_DNA"/>
</dbReference>
<accession>A0A9W6K5A9</accession>
<reference evidence="1" key="1">
    <citation type="journal article" date="2014" name="Int. J. Syst. Evol. Microbiol.">
        <title>Complete genome sequence of Corynebacterium casei LMG S-19264T (=DSM 44701T), isolated from a smear-ripened cheese.</title>
        <authorList>
            <consortium name="US DOE Joint Genome Institute (JGI-PGF)"/>
            <person name="Walter F."/>
            <person name="Albersmeier A."/>
            <person name="Kalinowski J."/>
            <person name="Ruckert C."/>
        </authorList>
    </citation>
    <scope>NUCLEOTIDE SEQUENCE</scope>
    <source>
        <strain evidence="1">VKM B-2935</strain>
    </source>
</reference>